<dbReference type="AlphaFoldDB" id="A0A9W9FTG4"/>
<evidence type="ECO:0000313" key="2">
    <source>
        <dbReference type="EMBL" id="KAJ5106073.1"/>
    </source>
</evidence>
<comment type="similarity">
    <text evidence="1">Belongs to the histidine acid phosphatase family.</text>
</comment>
<evidence type="ECO:0000313" key="3">
    <source>
        <dbReference type="Proteomes" id="UP001141434"/>
    </source>
</evidence>
<keyword evidence="3" id="KW-1185">Reference proteome</keyword>
<dbReference type="PANTHER" id="PTHR11567">
    <property type="entry name" value="ACID PHOSPHATASE-RELATED"/>
    <property type="match status" value="1"/>
</dbReference>
<dbReference type="InterPro" id="IPR000560">
    <property type="entry name" value="His_Pase_clade-2"/>
</dbReference>
<name>A0A9W9FTG4_9EURO</name>
<dbReference type="PANTHER" id="PTHR11567:SF195">
    <property type="entry name" value="ACID PHOSPHATASE, PUTATIVE (AFU_ORTHOLOGUE AFUA_3G14570)-RELATED"/>
    <property type="match status" value="1"/>
</dbReference>
<dbReference type="InterPro" id="IPR050645">
    <property type="entry name" value="Histidine_acid_phosphatase"/>
</dbReference>
<dbReference type="EMBL" id="JAPMSZ010000004">
    <property type="protein sequence ID" value="KAJ5106073.1"/>
    <property type="molecule type" value="Genomic_DNA"/>
</dbReference>
<sequence>MSAPRVMNFSILWASLVDPSKMFSMALSLASSPVPTITPGGSFYPPLHSLSYITDNKQGTFGGVYNAPAEKPTKDHSGDYDYCTMPHPSPKSYSAPTPVQNHSVQAQLVYVEYMQRHQRRTPYNILPGGEDQPYECDNVFPYLYSGPADGDQSRASLPVYAQTYTDNTNPFVTGYVNGSCQYPQLTLGGVLDGHQHGRDLWAVYGEKMGLLPSSPKSPKVWFRSSSSALTQDSAGAVLRGIWPDHTGPLPLHQQAASVDTVNQGFSCAARDKLLSNIQSTEEWKRHLEATQPLRHRLATLFKANTTDWMSSFDHFADNFQARLCNGYRLPCSLSNSSACATADDAHEVFRAGDWEWNYWWHRNQHASQYIQLTEGLFLREIVKRLGAVAQGTLSRVYTHNFIHDGDLGPVLGALDIQQLRWPGMGSNIAFELWKTSNAQYHVRVLYSGHALRTAHGTLDWVPLSRVVDWLKPHVPDDIVSMCKS</sequence>
<evidence type="ECO:0008006" key="4">
    <source>
        <dbReference type="Google" id="ProtNLM"/>
    </source>
</evidence>
<gene>
    <name evidence="2" type="ORF">NUU61_003420</name>
</gene>
<reference evidence="2" key="1">
    <citation type="submission" date="2022-11" db="EMBL/GenBank/DDBJ databases">
        <authorList>
            <person name="Petersen C."/>
        </authorList>
    </citation>
    <scope>NUCLEOTIDE SEQUENCE</scope>
    <source>
        <strain evidence="2">IBT 34128</strain>
    </source>
</reference>
<dbReference type="GeneID" id="81393170"/>
<dbReference type="RefSeq" id="XP_056515069.1">
    <property type="nucleotide sequence ID" value="XM_056654002.1"/>
</dbReference>
<proteinExistence type="inferred from homology"/>
<dbReference type="Proteomes" id="UP001141434">
    <property type="component" value="Unassembled WGS sequence"/>
</dbReference>
<dbReference type="CDD" id="cd07061">
    <property type="entry name" value="HP_HAP_like"/>
    <property type="match status" value="1"/>
</dbReference>
<dbReference type="InterPro" id="IPR029033">
    <property type="entry name" value="His_PPase_superfam"/>
</dbReference>
<comment type="caution">
    <text evidence="2">The sequence shown here is derived from an EMBL/GenBank/DDBJ whole genome shotgun (WGS) entry which is preliminary data.</text>
</comment>
<accession>A0A9W9FTG4</accession>
<dbReference type="Gene3D" id="3.40.50.1240">
    <property type="entry name" value="Phosphoglycerate mutase-like"/>
    <property type="match status" value="1"/>
</dbReference>
<organism evidence="2 3">
    <name type="scientific">Penicillium alfredii</name>
    <dbReference type="NCBI Taxonomy" id="1506179"/>
    <lineage>
        <taxon>Eukaryota</taxon>
        <taxon>Fungi</taxon>
        <taxon>Dikarya</taxon>
        <taxon>Ascomycota</taxon>
        <taxon>Pezizomycotina</taxon>
        <taxon>Eurotiomycetes</taxon>
        <taxon>Eurotiomycetidae</taxon>
        <taxon>Eurotiales</taxon>
        <taxon>Aspergillaceae</taxon>
        <taxon>Penicillium</taxon>
    </lineage>
</organism>
<dbReference type="GO" id="GO:0016791">
    <property type="term" value="F:phosphatase activity"/>
    <property type="evidence" value="ECO:0007669"/>
    <property type="project" value="TreeGrafter"/>
</dbReference>
<protein>
    <recommendedName>
        <fullName evidence="4">Histidine acid phosphatase</fullName>
    </recommendedName>
</protein>
<dbReference type="SUPFAM" id="SSF53254">
    <property type="entry name" value="Phosphoglycerate mutase-like"/>
    <property type="match status" value="1"/>
</dbReference>
<dbReference type="Pfam" id="PF00328">
    <property type="entry name" value="His_Phos_2"/>
    <property type="match status" value="1"/>
</dbReference>
<evidence type="ECO:0000256" key="1">
    <source>
        <dbReference type="ARBA" id="ARBA00005375"/>
    </source>
</evidence>
<reference evidence="2" key="2">
    <citation type="journal article" date="2023" name="IMA Fungus">
        <title>Comparative genomic study of the Penicillium genus elucidates a diverse pangenome and 15 lateral gene transfer events.</title>
        <authorList>
            <person name="Petersen C."/>
            <person name="Sorensen T."/>
            <person name="Nielsen M.R."/>
            <person name="Sondergaard T.E."/>
            <person name="Sorensen J.L."/>
            <person name="Fitzpatrick D.A."/>
            <person name="Frisvad J.C."/>
            <person name="Nielsen K.L."/>
        </authorList>
    </citation>
    <scope>NUCLEOTIDE SEQUENCE</scope>
    <source>
        <strain evidence="2">IBT 34128</strain>
    </source>
</reference>
<dbReference type="OrthoDB" id="10262962at2759"/>